<protein>
    <recommendedName>
        <fullName evidence="1">Farnesoic acid O-methyl transferase domain-containing protein</fullName>
    </recommendedName>
</protein>
<evidence type="ECO:0000313" key="3">
    <source>
        <dbReference type="Proteomes" id="UP000078507"/>
    </source>
</evidence>
<evidence type="ECO:0000313" key="2">
    <source>
        <dbReference type="EMBL" id="OAP34375.1"/>
    </source>
</evidence>
<dbReference type="InterPro" id="IPR022041">
    <property type="entry name" value="Methyltransf_FA"/>
</dbReference>
<proteinExistence type="predicted"/>
<feature type="domain" description="Farnesoic acid O-methyl transferase" evidence="1">
    <location>
        <begin position="77"/>
        <end position="183"/>
    </location>
</feature>
<sequence length="434" mass="49221">MAPVILVTFAGRQKRMEILTEYVRRAMDLGIIDEWHLWDFTRSPEDHDWVTREFGPVRYMGSKAPYQLKGTVTPFSSFRTDAAISNDLHIAVLPNDDPAHYFEIVVGGWNNKHSVVRKLPRSDLESFERADTTPIWSRSTPGALSPGVPNEVVLNLDAEGVPALSVNGVAIGRWPELDWRSEASVMVRGGWGADLEFSDVTARTRRYVGNPNETLPYWQAYDYYAKRLRDFSNAVFLKCDDDIVYLDVEKLDDFIEFRRTNPHYFVISANVVNNGVCAYLQQAAGSIPDAVGHFEHPPGGFGGSLWQSAERADRLHDFFLQADDKHLPLPTAVVEWRERQSINFIAWLGKDLVHMALPKGDDEHALTVDLPTFLGRPTAIYSDFTVSHLSFGPQERGLDVDRLIHAYDALMRDRLHHKDEPAYPRLERMAASGR</sequence>
<reference evidence="2 3" key="1">
    <citation type="submission" date="2015-11" db="EMBL/GenBank/DDBJ databases">
        <title>Ensifer anhuiense sp. nov., an effective nitrogen fixation bacterium with Glycine soja.</title>
        <authorList>
            <person name="Yan H."/>
            <person name="Chen W."/>
        </authorList>
    </citation>
    <scope>NUCLEOTIDE SEQUENCE [LARGE SCALE GENOMIC DNA]</scope>
    <source>
        <strain evidence="2 3">LMG 7837</strain>
    </source>
</reference>
<dbReference type="OrthoDB" id="8274941at2"/>
<evidence type="ECO:0000259" key="1">
    <source>
        <dbReference type="Pfam" id="PF12248"/>
    </source>
</evidence>
<dbReference type="AlphaFoldDB" id="A0A178XIF5"/>
<name>A0A178XIF5_SINSA</name>
<organism evidence="2 3">
    <name type="scientific">Sinorhizobium saheli</name>
    <dbReference type="NCBI Taxonomy" id="36856"/>
    <lineage>
        <taxon>Bacteria</taxon>
        <taxon>Pseudomonadati</taxon>
        <taxon>Pseudomonadota</taxon>
        <taxon>Alphaproteobacteria</taxon>
        <taxon>Hyphomicrobiales</taxon>
        <taxon>Rhizobiaceae</taxon>
        <taxon>Sinorhizobium/Ensifer group</taxon>
        <taxon>Sinorhizobium</taxon>
    </lineage>
</organism>
<dbReference type="RefSeq" id="WP_066879926.1">
    <property type="nucleotide sequence ID" value="NZ_LNQB01000102.1"/>
</dbReference>
<comment type="caution">
    <text evidence="2">The sequence shown here is derived from an EMBL/GenBank/DDBJ whole genome shotgun (WGS) entry which is preliminary data.</text>
</comment>
<dbReference type="Pfam" id="PF12248">
    <property type="entry name" value="Methyltransf_FA"/>
    <property type="match status" value="1"/>
</dbReference>
<dbReference type="EMBL" id="LNQB01000102">
    <property type="protein sequence ID" value="OAP34375.1"/>
    <property type="molecule type" value="Genomic_DNA"/>
</dbReference>
<gene>
    <name evidence="2" type="ORF">ATB98_23780</name>
</gene>
<dbReference type="Proteomes" id="UP000078507">
    <property type="component" value="Unassembled WGS sequence"/>
</dbReference>
<dbReference type="STRING" id="36856.ATB98_23780"/>
<keyword evidence="3" id="KW-1185">Reference proteome</keyword>
<accession>A0A178XIF5</accession>